<feature type="compositionally biased region" description="Basic and acidic residues" evidence="2">
    <location>
        <begin position="35"/>
        <end position="45"/>
    </location>
</feature>
<evidence type="ECO:0000256" key="1">
    <source>
        <dbReference type="ARBA" id="ARBA00022729"/>
    </source>
</evidence>
<evidence type="ECO:0000313" key="4">
    <source>
        <dbReference type="EMBL" id="MEQ2472985.1"/>
    </source>
</evidence>
<comment type="caution">
    <text evidence="4">The sequence shown here is derived from an EMBL/GenBank/DDBJ whole genome shotgun (WGS) entry which is preliminary data.</text>
</comment>
<proteinExistence type="predicted"/>
<feature type="region of interest" description="Disordered" evidence="2">
    <location>
        <begin position="35"/>
        <end position="89"/>
    </location>
</feature>
<sequence length="505" mass="56640">MKKNSGGIRTVITAGILLVLVIAAAWTWKQKKADESADAEIKIETPGEADDAPEEPVTEVTKTPTEAETTADPSAADEVARQEQEKSTFVTDYESEPLLSGTPIKYLSLEVGGTDDEIRLNWMSPSSSAGQVSWYTVQNGDFQMVTANCSSSRTMPGYYVNKATVTGLQPGMTYAYKVGNDAGGWSPEYRYTVPEGDTKEGFTFLVTSDAQIGQDQYQEEEVSIEDWDKVVTRLTRYVPEAQFLVHTGDQVAQFGNPEEYSGFLDHLGLYRIPLVPVTGNHDVANKQISEELGYGGGPYFYEHFNVPNRSEEYGMSEYDKDGDYYFIRGNVLFIVLNSTTNQPVDIHEEYVPKVIAEHPDTRWRVIIQHYPAYSSVAKYQERMDSQLRYSLGYICEDNDIDLVITGHDSIYSRSAFTNRRCERYDNYDYSTGGVAVNPEGTMFVVCGTSSGSLYQAATPNENLVFQSQAQEPTAIRFDVTDTELHLRAYTVDNWTVCDEYTIRKE</sequence>
<organism evidence="4 5">
    <name type="scientific">Laedolimicola intestinihominis</name>
    <dbReference type="NCBI Taxonomy" id="3133166"/>
    <lineage>
        <taxon>Bacteria</taxon>
        <taxon>Bacillati</taxon>
        <taxon>Bacillota</taxon>
        <taxon>Clostridia</taxon>
        <taxon>Lachnospirales</taxon>
        <taxon>Lachnospiraceae</taxon>
        <taxon>Laedolimicola</taxon>
    </lineage>
</organism>
<dbReference type="PANTHER" id="PTHR45867:SF3">
    <property type="entry name" value="ACID PHOSPHATASE TYPE 7"/>
    <property type="match status" value="1"/>
</dbReference>
<dbReference type="Gene3D" id="3.60.21.10">
    <property type="match status" value="1"/>
</dbReference>
<gene>
    <name evidence="4" type="ORF">WMO29_10880</name>
</gene>
<dbReference type="Pfam" id="PF16656">
    <property type="entry name" value="Pur_ac_phosph_N"/>
    <property type="match status" value="1"/>
</dbReference>
<reference evidence="4 5" key="1">
    <citation type="submission" date="2024-03" db="EMBL/GenBank/DDBJ databases">
        <title>Human intestinal bacterial collection.</title>
        <authorList>
            <person name="Pauvert C."/>
            <person name="Hitch T.C.A."/>
            <person name="Clavel T."/>
        </authorList>
    </citation>
    <scope>NUCLEOTIDE SEQUENCE [LARGE SCALE GENOMIC DNA]</scope>
    <source>
        <strain evidence="4 5">CLA-AA-H132</strain>
    </source>
</reference>
<dbReference type="Proteomes" id="UP001438008">
    <property type="component" value="Unassembled WGS sequence"/>
</dbReference>
<accession>A0ABV1FIU5</accession>
<evidence type="ECO:0000259" key="3">
    <source>
        <dbReference type="PROSITE" id="PS50853"/>
    </source>
</evidence>
<keyword evidence="4" id="KW-0378">Hydrolase</keyword>
<name>A0ABV1FIU5_9FIRM</name>
<dbReference type="InterPro" id="IPR004843">
    <property type="entry name" value="Calcineurin-like_PHP"/>
</dbReference>
<dbReference type="SUPFAM" id="SSF49363">
    <property type="entry name" value="Purple acid phosphatase, N-terminal domain"/>
    <property type="match status" value="1"/>
</dbReference>
<protein>
    <submittedName>
        <fullName evidence="4">Metallophosphoesterase family protein</fullName>
        <ecNumber evidence="4">3.1.-.-</ecNumber>
    </submittedName>
</protein>
<dbReference type="GO" id="GO:0016787">
    <property type="term" value="F:hydrolase activity"/>
    <property type="evidence" value="ECO:0007669"/>
    <property type="project" value="UniProtKB-KW"/>
</dbReference>
<dbReference type="InterPro" id="IPR003961">
    <property type="entry name" value="FN3_dom"/>
</dbReference>
<dbReference type="Gene3D" id="2.60.40.380">
    <property type="entry name" value="Purple acid phosphatase-like, N-terminal"/>
    <property type="match status" value="1"/>
</dbReference>
<dbReference type="EC" id="3.1.-.-" evidence="4"/>
<dbReference type="Pfam" id="PF00149">
    <property type="entry name" value="Metallophos"/>
    <property type="match status" value="1"/>
</dbReference>
<keyword evidence="1" id="KW-0732">Signal</keyword>
<evidence type="ECO:0000256" key="2">
    <source>
        <dbReference type="SAM" id="MobiDB-lite"/>
    </source>
</evidence>
<dbReference type="InterPro" id="IPR008963">
    <property type="entry name" value="Purple_acid_Pase-like_N"/>
</dbReference>
<feature type="compositionally biased region" description="Low complexity" evidence="2">
    <location>
        <begin position="58"/>
        <end position="77"/>
    </location>
</feature>
<dbReference type="PROSITE" id="PS50853">
    <property type="entry name" value="FN3"/>
    <property type="match status" value="1"/>
</dbReference>
<keyword evidence="5" id="KW-1185">Reference proteome</keyword>
<feature type="compositionally biased region" description="Acidic residues" evidence="2">
    <location>
        <begin position="47"/>
        <end position="57"/>
    </location>
</feature>
<dbReference type="PANTHER" id="PTHR45867">
    <property type="entry name" value="PURPLE ACID PHOSPHATASE"/>
    <property type="match status" value="1"/>
</dbReference>
<evidence type="ECO:0000313" key="5">
    <source>
        <dbReference type="Proteomes" id="UP001438008"/>
    </source>
</evidence>
<dbReference type="RefSeq" id="WP_349164787.1">
    <property type="nucleotide sequence ID" value="NZ_JBBMFE010000010.1"/>
</dbReference>
<dbReference type="InterPro" id="IPR015914">
    <property type="entry name" value="PAPs_N"/>
</dbReference>
<dbReference type="CDD" id="cd00063">
    <property type="entry name" value="FN3"/>
    <property type="match status" value="1"/>
</dbReference>
<feature type="domain" description="Fibronectin type-III" evidence="3">
    <location>
        <begin position="103"/>
        <end position="196"/>
    </location>
</feature>
<dbReference type="InterPro" id="IPR029052">
    <property type="entry name" value="Metallo-depent_PP-like"/>
</dbReference>
<dbReference type="SUPFAM" id="SSF56300">
    <property type="entry name" value="Metallo-dependent phosphatases"/>
    <property type="match status" value="1"/>
</dbReference>
<dbReference type="EMBL" id="JBBMFE010000010">
    <property type="protein sequence ID" value="MEQ2472985.1"/>
    <property type="molecule type" value="Genomic_DNA"/>
</dbReference>